<accession>A0A1V3SV62</accession>
<dbReference type="AlphaFoldDB" id="A0A1V3SV62"/>
<evidence type="ECO:0000256" key="1">
    <source>
        <dbReference type="ARBA" id="ARBA00022676"/>
    </source>
</evidence>
<evidence type="ECO:0000256" key="5">
    <source>
        <dbReference type="ARBA" id="ARBA00047503"/>
    </source>
</evidence>
<dbReference type="NCBIfam" id="TIGR02195">
    <property type="entry name" value="heptsyl_trn_II"/>
    <property type="match status" value="1"/>
</dbReference>
<gene>
    <name evidence="6" type="ORF">BOX24_09565</name>
</gene>
<organism evidence="6 7">
    <name type="scientific">Leptospirillum ferriphilum</name>
    <dbReference type="NCBI Taxonomy" id="178606"/>
    <lineage>
        <taxon>Bacteria</taxon>
        <taxon>Pseudomonadati</taxon>
        <taxon>Nitrospirota</taxon>
        <taxon>Nitrospiria</taxon>
        <taxon>Nitrospirales</taxon>
        <taxon>Nitrospiraceae</taxon>
        <taxon>Leptospirillum</taxon>
    </lineage>
</organism>
<keyword evidence="2 6" id="KW-0808">Transferase</keyword>
<evidence type="ECO:0000313" key="7">
    <source>
        <dbReference type="Proteomes" id="UP000188586"/>
    </source>
</evidence>
<evidence type="ECO:0000256" key="3">
    <source>
        <dbReference type="ARBA" id="ARBA00043995"/>
    </source>
</evidence>
<dbReference type="InterPro" id="IPR011910">
    <property type="entry name" value="RfaF"/>
</dbReference>
<proteinExistence type="inferred from homology"/>
<comment type="similarity">
    <text evidence="3">Belongs to the glycosyltransferase 9 family.</text>
</comment>
<dbReference type="GO" id="GO:0008713">
    <property type="term" value="F:ADP-heptose-lipopolysaccharide heptosyltransferase activity"/>
    <property type="evidence" value="ECO:0007669"/>
    <property type="project" value="UniProtKB-EC"/>
</dbReference>
<evidence type="ECO:0000256" key="2">
    <source>
        <dbReference type="ARBA" id="ARBA00022679"/>
    </source>
</evidence>
<dbReference type="CDD" id="cd03789">
    <property type="entry name" value="GT9_LPS_heptosyltransferase"/>
    <property type="match status" value="1"/>
</dbReference>
<dbReference type="EC" id="2.4.99.24" evidence="4"/>
<name>A0A1V3SV62_9BACT</name>
<dbReference type="EMBL" id="MPOJ01000018">
    <property type="protein sequence ID" value="OOH71266.1"/>
    <property type="molecule type" value="Genomic_DNA"/>
</dbReference>
<comment type="caution">
    <text evidence="6">The sequence shown here is derived from an EMBL/GenBank/DDBJ whole genome shotgun (WGS) entry which is preliminary data.</text>
</comment>
<sequence>MILMRDILDKTSFRLMVLGVNWVGDAVLSLSTLQAVRNQFSQIKIFVLAPEQTKDVYALSPAVEHVLSKSFSREKKISSKNSLTLCFPLSFRSAWTLWKGGWPNRIGYGSEGRSFLLNRVVDYERWKSKKLHQSTYYKELAESVFGTLPDLDPALSVPTEKKDMARDFLRKHHMEDLFLVGINPGAYYGAAKMWPPEFYKDIVRRILEEMPEAGIVLFSGEKDRWVTREIASELPPDRVASTDGAVPLSESIALLSLCRYVVTNDSGMMHLGGALGLPGAALFGPTDPVATGPMGGRTRIFHFPVRCSPCFLRYCPIDHRCMRSLTPDLIWPTIREDLEKLKRIT</sequence>
<dbReference type="SUPFAM" id="SSF53756">
    <property type="entry name" value="UDP-Glycosyltransferase/glycogen phosphorylase"/>
    <property type="match status" value="1"/>
</dbReference>
<dbReference type="GO" id="GO:0009244">
    <property type="term" value="P:lipopolysaccharide core region biosynthetic process"/>
    <property type="evidence" value="ECO:0007669"/>
    <property type="project" value="TreeGrafter"/>
</dbReference>
<dbReference type="Pfam" id="PF01075">
    <property type="entry name" value="Glyco_transf_9"/>
    <property type="match status" value="1"/>
</dbReference>
<comment type="catalytic activity">
    <reaction evidence="5">
        <text>an L-alpha-D-Hep-(1-&gt;5)-[alpha-Kdo-(2-&gt;4)]-alpha-Kdo-(2-&gt;6)-lipid A + ADP-L-glycero-beta-D-manno-heptose = an L-alpha-D-Hep-(1-&gt;3)-L-alpha-D-Hep-(1-&gt;5)-[alpha-Kdo-(2-&gt;4)]-alpha-Kdo-(2-&gt;6)-lipid A + ADP + H(+)</text>
        <dbReference type="Rhea" id="RHEA:74071"/>
        <dbReference type="ChEBI" id="CHEBI:15378"/>
        <dbReference type="ChEBI" id="CHEBI:61506"/>
        <dbReference type="ChEBI" id="CHEBI:193068"/>
        <dbReference type="ChEBI" id="CHEBI:193069"/>
        <dbReference type="ChEBI" id="CHEBI:456216"/>
        <dbReference type="EC" id="2.4.99.24"/>
    </reaction>
</comment>
<dbReference type="Proteomes" id="UP000188586">
    <property type="component" value="Unassembled WGS sequence"/>
</dbReference>
<dbReference type="InterPro" id="IPR051199">
    <property type="entry name" value="LPS_LOS_Heptosyltrfase"/>
</dbReference>
<dbReference type="GO" id="GO:0005829">
    <property type="term" value="C:cytosol"/>
    <property type="evidence" value="ECO:0007669"/>
    <property type="project" value="TreeGrafter"/>
</dbReference>
<evidence type="ECO:0000256" key="4">
    <source>
        <dbReference type="ARBA" id="ARBA00044042"/>
    </source>
</evidence>
<evidence type="ECO:0000313" key="6">
    <source>
        <dbReference type="EMBL" id="OOH71266.1"/>
    </source>
</evidence>
<keyword evidence="1" id="KW-0328">Glycosyltransferase</keyword>
<reference evidence="6 7" key="1">
    <citation type="submission" date="2016-11" db="EMBL/GenBank/DDBJ databases">
        <title>Comparative genomics of co-occurring bacteria in distinct bioleaching systems unravels niche-specific adaptation.</title>
        <authorList>
            <person name="Zhang X."/>
            <person name="Liu X."/>
            <person name="Yin H."/>
        </authorList>
    </citation>
    <scope>NUCLEOTIDE SEQUENCE [LARGE SCALE GENOMIC DNA]</scope>
    <source>
        <strain evidence="6 7">DX</strain>
    </source>
</reference>
<dbReference type="Gene3D" id="3.40.50.2000">
    <property type="entry name" value="Glycogen Phosphorylase B"/>
    <property type="match status" value="2"/>
</dbReference>
<dbReference type="PANTHER" id="PTHR30160:SF7">
    <property type="entry name" value="ADP-HEPTOSE--LPS HEPTOSYLTRANSFERASE 2"/>
    <property type="match status" value="1"/>
</dbReference>
<dbReference type="PANTHER" id="PTHR30160">
    <property type="entry name" value="TETRAACYLDISACCHARIDE 4'-KINASE-RELATED"/>
    <property type="match status" value="1"/>
</dbReference>
<dbReference type="InterPro" id="IPR002201">
    <property type="entry name" value="Glyco_trans_9"/>
</dbReference>
<protein>
    <recommendedName>
        <fullName evidence="4">lipopolysaccharide heptosyltransferase II</fullName>
        <ecNumber evidence="4">2.4.99.24</ecNumber>
    </recommendedName>
</protein>